<keyword evidence="3" id="KW-1185">Reference proteome</keyword>
<organism evidence="2 3">
    <name type="scientific">Aliidiomarina iranensis</name>
    <dbReference type="NCBI Taxonomy" id="1434071"/>
    <lineage>
        <taxon>Bacteria</taxon>
        <taxon>Pseudomonadati</taxon>
        <taxon>Pseudomonadota</taxon>
        <taxon>Gammaproteobacteria</taxon>
        <taxon>Alteromonadales</taxon>
        <taxon>Idiomarinaceae</taxon>
        <taxon>Aliidiomarina</taxon>
    </lineage>
</organism>
<dbReference type="Proteomes" id="UP000288395">
    <property type="component" value="Unassembled WGS sequence"/>
</dbReference>
<accession>A0A432VU50</accession>
<evidence type="ECO:0000313" key="3">
    <source>
        <dbReference type="Proteomes" id="UP000288395"/>
    </source>
</evidence>
<dbReference type="PROSITE" id="PS51819">
    <property type="entry name" value="VOC"/>
    <property type="match status" value="1"/>
</dbReference>
<dbReference type="InterPro" id="IPR004360">
    <property type="entry name" value="Glyas_Fos-R_dOase_dom"/>
</dbReference>
<feature type="domain" description="VOC" evidence="1">
    <location>
        <begin position="7"/>
        <end position="136"/>
    </location>
</feature>
<dbReference type="AlphaFoldDB" id="A0A432VU50"/>
<reference evidence="3" key="1">
    <citation type="journal article" date="2018" name="Front. Microbiol.">
        <title>Genome-Based Analysis Reveals the Taxonomy and Diversity of the Family Idiomarinaceae.</title>
        <authorList>
            <person name="Liu Y."/>
            <person name="Lai Q."/>
            <person name="Shao Z."/>
        </authorList>
    </citation>
    <scope>NUCLEOTIDE SEQUENCE [LARGE SCALE GENOMIC DNA]</scope>
    <source>
        <strain evidence="3">GBPy7</strain>
    </source>
</reference>
<dbReference type="OrthoDB" id="4265398at2"/>
<proteinExistence type="predicted"/>
<comment type="caution">
    <text evidence="2">The sequence shown here is derived from an EMBL/GenBank/DDBJ whole genome shotgun (WGS) entry which is preliminary data.</text>
</comment>
<name>A0A432VU50_9GAMM</name>
<protein>
    <submittedName>
        <fullName evidence="2">Glyoxalase</fullName>
    </submittedName>
</protein>
<dbReference type="Pfam" id="PF00903">
    <property type="entry name" value="Glyoxalase"/>
    <property type="match status" value="1"/>
</dbReference>
<dbReference type="EMBL" id="PIPJ01000006">
    <property type="protein sequence ID" value="RUO19970.1"/>
    <property type="molecule type" value="Genomic_DNA"/>
</dbReference>
<dbReference type="InterPro" id="IPR029068">
    <property type="entry name" value="Glyas_Bleomycin-R_OHBP_Dase"/>
</dbReference>
<evidence type="ECO:0000259" key="1">
    <source>
        <dbReference type="PROSITE" id="PS51819"/>
    </source>
</evidence>
<dbReference type="InterPro" id="IPR037523">
    <property type="entry name" value="VOC_core"/>
</dbReference>
<dbReference type="Gene3D" id="3.10.180.10">
    <property type="entry name" value="2,3-Dihydroxybiphenyl 1,2-Dioxygenase, domain 1"/>
    <property type="match status" value="1"/>
</dbReference>
<dbReference type="PANTHER" id="PTHR36503">
    <property type="entry name" value="BLR2520 PROTEIN"/>
    <property type="match status" value="1"/>
</dbReference>
<dbReference type="SUPFAM" id="SSF54593">
    <property type="entry name" value="Glyoxalase/Bleomycin resistance protein/Dihydroxybiphenyl dioxygenase"/>
    <property type="match status" value="1"/>
</dbReference>
<evidence type="ECO:0000313" key="2">
    <source>
        <dbReference type="EMBL" id="RUO19970.1"/>
    </source>
</evidence>
<dbReference type="PANTHER" id="PTHR36503:SF1">
    <property type="entry name" value="BLR2520 PROTEIN"/>
    <property type="match status" value="1"/>
</dbReference>
<gene>
    <name evidence="2" type="ORF">CWE08_08615</name>
</gene>
<dbReference type="RefSeq" id="WP_126767532.1">
    <property type="nucleotide sequence ID" value="NZ_PIPJ01000006.1"/>
</dbReference>
<sequence length="140" mass="15331">MAKFSNSISYITLGVESLERSLRFYRDGLGLATKGILGEEHKNGAVVFFDFQPGLKLALWPRKSISEECGVPLMNPDPAGFMLAHNVANADAVDSIVQQVSDAGAKIVRPAKRFSWGGYGAVFQDPDGHLWEVVWNPHNS</sequence>